<dbReference type="GO" id="GO:0004540">
    <property type="term" value="F:RNA nuclease activity"/>
    <property type="evidence" value="ECO:0007669"/>
    <property type="project" value="InterPro"/>
</dbReference>
<dbReference type="GO" id="GO:0110001">
    <property type="term" value="C:toxin-antitoxin complex"/>
    <property type="evidence" value="ECO:0007669"/>
    <property type="project" value="InterPro"/>
</dbReference>
<gene>
    <name evidence="7" type="ORF">BST96_13325</name>
</gene>
<organism evidence="7 8">
    <name type="scientific">Oceanicoccus sagamiensis</name>
    <dbReference type="NCBI Taxonomy" id="716816"/>
    <lineage>
        <taxon>Bacteria</taxon>
        <taxon>Pseudomonadati</taxon>
        <taxon>Pseudomonadota</taxon>
        <taxon>Gammaproteobacteria</taxon>
        <taxon>Cellvibrionales</taxon>
        <taxon>Spongiibacteraceae</taxon>
        <taxon>Oceanicoccus</taxon>
    </lineage>
</organism>
<reference evidence="7 8" key="1">
    <citation type="submission" date="2016-11" db="EMBL/GenBank/DDBJ databases">
        <title>Trade-off between light-utilization and light-protection in marine flavobacteria.</title>
        <authorList>
            <person name="Kumagai Y."/>
        </authorList>
    </citation>
    <scope>NUCLEOTIDE SEQUENCE [LARGE SCALE GENOMIC DNA]</scope>
    <source>
        <strain evidence="7 8">NBRC 107125</strain>
    </source>
</reference>
<dbReference type="AlphaFoldDB" id="A0A1X9NGX7"/>
<sequence length="96" mass="11003">MLTCIDRVLDYIGNDKEAFYQSTLVQDAVIRNLQIMAESSQRMSDELKSQFPSIPWREIAGFRNILVHDYLGIDCDAVWSVVEQDLPALKKVLLTI</sequence>
<dbReference type="EMBL" id="CP019343">
    <property type="protein sequence ID" value="ARN76411.1"/>
    <property type="molecule type" value="Genomic_DNA"/>
</dbReference>
<evidence type="ECO:0000256" key="5">
    <source>
        <dbReference type="ARBA" id="ARBA00022801"/>
    </source>
</evidence>
<dbReference type="GO" id="GO:0000166">
    <property type="term" value="F:nucleotide binding"/>
    <property type="evidence" value="ECO:0007669"/>
    <property type="project" value="UniProtKB-KW"/>
</dbReference>
<dbReference type="InterPro" id="IPR037038">
    <property type="entry name" value="HepT-like_sf"/>
</dbReference>
<keyword evidence="2" id="KW-1277">Toxin-antitoxin system</keyword>
<dbReference type="GO" id="GO:0016787">
    <property type="term" value="F:hydrolase activity"/>
    <property type="evidence" value="ECO:0007669"/>
    <property type="project" value="UniProtKB-KW"/>
</dbReference>
<accession>A0A1X9NGX7</accession>
<proteinExistence type="inferred from homology"/>
<dbReference type="PANTHER" id="PTHR34139:SF1">
    <property type="entry name" value="RNASE MJ1380-RELATED"/>
    <property type="match status" value="1"/>
</dbReference>
<dbReference type="PANTHER" id="PTHR34139">
    <property type="entry name" value="UPF0331 PROTEIN MJ0127"/>
    <property type="match status" value="1"/>
</dbReference>
<dbReference type="OrthoDB" id="4829434at2"/>
<evidence type="ECO:0000256" key="6">
    <source>
        <dbReference type="ARBA" id="ARBA00024207"/>
    </source>
</evidence>
<dbReference type="KEGG" id="osg:BST96_13325"/>
<evidence type="ECO:0000256" key="2">
    <source>
        <dbReference type="ARBA" id="ARBA00022649"/>
    </source>
</evidence>
<evidence type="ECO:0000313" key="7">
    <source>
        <dbReference type="EMBL" id="ARN76411.1"/>
    </source>
</evidence>
<keyword evidence="8" id="KW-1185">Reference proteome</keyword>
<dbReference type="Gene3D" id="1.20.120.580">
    <property type="entry name" value="bsu32300-like"/>
    <property type="match status" value="1"/>
</dbReference>
<evidence type="ECO:0000256" key="1">
    <source>
        <dbReference type="ARBA" id="ARBA00022553"/>
    </source>
</evidence>
<keyword evidence="1" id="KW-0597">Phosphoprotein</keyword>
<dbReference type="InterPro" id="IPR051813">
    <property type="entry name" value="HepT_RNase_toxin"/>
</dbReference>
<evidence type="ECO:0000313" key="8">
    <source>
        <dbReference type="Proteomes" id="UP000193450"/>
    </source>
</evidence>
<dbReference type="Proteomes" id="UP000193450">
    <property type="component" value="Chromosome"/>
</dbReference>
<comment type="similarity">
    <text evidence="6">Belongs to the HepT RNase toxin family.</text>
</comment>
<dbReference type="STRING" id="716816.BST96_13325"/>
<name>A0A1X9NGX7_9GAMM</name>
<evidence type="ECO:0000256" key="3">
    <source>
        <dbReference type="ARBA" id="ARBA00022722"/>
    </source>
</evidence>
<dbReference type="InterPro" id="IPR008201">
    <property type="entry name" value="HepT-like"/>
</dbReference>
<protein>
    <submittedName>
        <fullName evidence="7">DUF86 domain-containing protein</fullName>
    </submittedName>
</protein>
<keyword evidence="3" id="KW-0540">Nuclease</keyword>
<dbReference type="Pfam" id="PF01934">
    <property type="entry name" value="HepT-like"/>
    <property type="match status" value="1"/>
</dbReference>
<keyword evidence="4" id="KW-0547">Nucleotide-binding</keyword>
<keyword evidence="5" id="KW-0378">Hydrolase</keyword>
<evidence type="ECO:0000256" key="4">
    <source>
        <dbReference type="ARBA" id="ARBA00022741"/>
    </source>
</evidence>